<evidence type="ECO:0000313" key="10">
    <source>
        <dbReference type="EMBL" id="PIL29242.1"/>
    </source>
</evidence>
<dbReference type="PRINTS" id="PR00465">
    <property type="entry name" value="EP450IV"/>
</dbReference>
<name>A0A2G8S640_9APHY</name>
<dbReference type="GO" id="GO:0005506">
    <property type="term" value="F:iron ion binding"/>
    <property type="evidence" value="ECO:0007669"/>
    <property type="project" value="InterPro"/>
</dbReference>
<keyword evidence="4 9" id="KW-0349">Heme</keyword>
<keyword evidence="5 9" id="KW-0479">Metal-binding</keyword>
<dbReference type="PANTHER" id="PTHR24305">
    <property type="entry name" value="CYTOCHROME P450"/>
    <property type="match status" value="1"/>
</dbReference>
<dbReference type="AlphaFoldDB" id="A0A2G8S640"/>
<dbReference type="InterPro" id="IPR050121">
    <property type="entry name" value="Cytochrome_P450_monoxygenase"/>
</dbReference>
<evidence type="ECO:0000256" key="7">
    <source>
        <dbReference type="ARBA" id="ARBA00023004"/>
    </source>
</evidence>
<feature type="binding site" description="axial binding residue" evidence="9">
    <location>
        <position position="492"/>
    </location>
    <ligand>
        <name>heme</name>
        <dbReference type="ChEBI" id="CHEBI:30413"/>
    </ligand>
    <ligandPart>
        <name>Fe</name>
        <dbReference type="ChEBI" id="CHEBI:18248"/>
    </ligandPart>
</feature>
<evidence type="ECO:0000256" key="1">
    <source>
        <dbReference type="ARBA" id="ARBA00001971"/>
    </source>
</evidence>
<dbReference type="STRING" id="1077348.A0A2G8S640"/>
<keyword evidence="8" id="KW-0503">Monooxygenase</keyword>
<keyword evidence="6" id="KW-0560">Oxidoreductase</keyword>
<keyword evidence="7 9" id="KW-0408">Iron</keyword>
<dbReference type="InterPro" id="IPR001128">
    <property type="entry name" value="Cyt_P450"/>
</dbReference>
<dbReference type="Gene3D" id="1.10.630.10">
    <property type="entry name" value="Cytochrome P450"/>
    <property type="match status" value="1"/>
</dbReference>
<comment type="pathway">
    <text evidence="2">Secondary metabolite biosynthesis.</text>
</comment>
<evidence type="ECO:0000256" key="2">
    <source>
        <dbReference type="ARBA" id="ARBA00005179"/>
    </source>
</evidence>
<dbReference type="GO" id="GO:0004497">
    <property type="term" value="F:monooxygenase activity"/>
    <property type="evidence" value="ECO:0007669"/>
    <property type="project" value="UniProtKB-KW"/>
</dbReference>
<keyword evidence="11" id="KW-1185">Reference proteome</keyword>
<sequence>MALSLEVLHALSGAFVALLLYAAVLWKLGPYLLAPFRSSLLNLPGPPSPGWLFGSLKDIYDSDGEMITDEWIEEYGSNVMYRGFLNIPRLFTTDTRALNHIITHSADYQKPDEARRSLADILGRGVLFTEGDQHRQQRRVLNPAFGPSQIRELTDIFVTKSIELRNLWASTISAQGEVARIDVLKDLSKMTLDVIGLAGFNYRFNSLNQEGESNELGQAFQDIFDVPEKIPFLLILRNFFPILRGVIRDKQSRRMEKAQAVMQRIGMQLIQEKKGEIAREHAEKNEREKSFDGIERRDLRSRDLLTLLIKANMATDIPENQRLSDEDVLAQVPTFLVAGHETTSTATTWCLFALTQNPRVQQKLRNELLSVETDTPAMDELNALPYLDMVVRESLRLHAPVPTTIRVPIKDDVIPVSAPFTDRNGDVQDGIKINEGSPIIIPIQTLNRLRSVWGEDSYEFKPERWEDPPEAISNIPGVWGHLLTFLGGPRACIGYRFSLVEMKALVFTLVRAFEFELAVPASDVVRRATIVTRPLLRSAPEQGTQMPLYVRPCRRE</sequence>
<protein>
    <submittedName>
        <fullName evidence="10">Cytochrome P450</fullName>
    </submittedName>
</protein>
<gene>
    <name evidence="10" type="ORF">GSI_09291</name>
</gene>
<dbReference type="SUPFAM" id="SSF48264">
    <property type="entry name" value="Cytochrome P450"/>
    <property type="match status" value="1"/>
</dbReference>
<reference evidence="10 11" key="1">
    <citation type="journal article" date="2015" name="Sci. Rep.">
        <title>Chromosome-level genome map provides insights into diverse defense mechanisms in the medicinal fungus Ganoderma sinense.</title>
        <authorList>
            <person name="Zhu Y."/>
            <person name="Xu J."/>
            <person name="Sun C."/>
            <person name="Zhou S."/>
            <person name="Xu H."/>
            <person name="Nelson D.R."/>
            <person name="Qian J."/>
            <person name="Song J."/>
            <person name="Luo H."/>
            <person name="Xiang L."/>
            <person name="Li Y."/>
            <person name="Xu Z."/>
            <person name="Ji A."/>
            <person name="Wang L."/>
            <person name="Lu S."/>
            <person name="Hayward A."/>
            <person name="Sun W."/>
            <person name="Li X."/>
            <person name="Schwartz D.C."/>
            <person name="Wang Y."/>
            <person name="Chen S."/>
        </authorList>
    </citation>
    <scope>NUCLEOTIDE SEQUENCE [LARGE SCALE GENOMIC DNA]</scope>
    <source>
        <strain evidence="10 11">ZZ0214-1</strain>
    </source>
</reference>
<dbReference type="PRINTS" id="PR00385">
    <property type="entry name" value="P450"/>
</dbReference>
<evidence type="ECO:0000256" key="9">
    <source>
        <dbReference type="PIRSR" id="PIRSR602403-1"/>
    </source>
</evidence>
<dbReference type="PANTHER" id="PTHR24305:SF166">
    <property type="entry name" value="CYTOCHROME P450 12A4, MITOCHONDRIAL-RELATED"/>
    <property type="match status" value="1"/>
</dbReference>
<evidence type="ECO:0000256" key="8">
    <source>
        <dbReference type="ARBA" id="ARBA00023033"/>
    </source>
</evidence>
<evidence type="ECO:0000256" key="3">
    <source>
        <dbReference type="ARBA" id="ARBA00010617"/>
    </source>
</evidence>
<dbReference type="Pfam" id="PF00067">
    <property type="entry name" value="p450"/>
    <property type="match status" value="1"/>
</dbReference>
<organism evidence="10 11">
    <name type="scientific">Ganoderma sinense ZZ0214-1</name>
    <dbReference type="NCBI Taxonomy" id="1077348"/>
    <lineage>
        <taxon>Eukaryota</taxon>
        <taxon>Fungi</taxon>
        <taxon>Dikarya</taxon>
        <taxon>Basidiomycota</taxon>
        <taxon>Agaricomycotina</taxon>
        <taxon>Agaricomycetes</taxon>
        <taxon>Polyporales</taxon>
        <taxon>Polyporaceae</taxon>
        <taxon>Ganoderma</taxon>
    </lineage>
</organism>
<proteinExistence type="inferred from homology"/>
<dbReference type="CDD" id="cd11069">
    <property type="entry name" value="CYP_FUM15-like"/>
    <property type="match status" value="1"/>
</dbReference>
<dbReference type="InterPro" id="IPR002403">
    <property type="entry name" value="Cyt_P450_E_grp-IV"/>
</dbReference>
<comment type="caution">
    <text evidence="10">The sequence shown here is derived from an EMBL/GenBank/DDBJ whole genome shotgun (WGS) entry which is preliminary data.</text>
</comment>
<evidence type="ECO:0000313" key="11">
    <source>
        <dbReference type="Proteomes" id="UP000230002"/>
    </source>
</evidence>
<comment type="similarity">
    <text evidence="3">Belongs to the cytochrome P450 family.</text>
</comment>
<evidence type="ECO:0000256" key="5">
    <source>
        <dbReference type="ARBA" id="ARBA00022723"/>
    </source>
</evidence>
<dbReference type="OrthoDB" id="1470350at2759"/>
<accession>A0A2G8S640</accession>
<dbReference type="InterPro" id="IPR036396">
    <property type="entry name" value="Cyt_P450_sf"/>
</dbReference>
<evidence type="ECO:0000256" key="4">
    <source>
        <dbReference type="ARBA" id="ARBA00022617"/>
    </source>
</evidence>
<comment type="cofactor">
    <cofactor evidence="1 9">
        <name>heme</name>
        <dbReference type="ChEBI" id="CHEBI:30413"/>
    </cofactor>
</comment>
<dbReference type="GO" id="GO:0016705">
    <property type="term" value="F:oxidoreductase activity, acting on paired donors, with incorporation or reduction of molecular oxygen"/>
    <property type="evidence" value="ECO:0007669"/>
    <property type="project" value="InterPro"/>
</dbReference>
<dbReference type="Proteomes" id="UP000230002">
    <property type="component" value="Unassembled WGS sequence"/>
</dbReference>
<dbReference type="EMBL" id="AYKW01000023">
    <property type="protein sequence ID" value="PIL29242.1"/>
    <property type="molecule type" value="Genomic_DNA"/>
</dbReference>
<dbReference type="GO" id="GO:0020037">
    <property type="term" value="F:heme binding"/>
    <property type="evidence" value="ECO:0007669"/>
    <property type="project" value="InterPro"/>
</dbReference>
<evidence type="ECO:0000256" key="6">
    <source>
        <dbReference type="ARBA" id="ARBA00023002"/>
    </source>
</evidence>